<reference evidence="1 2" key="1">
    <citation type="submission" date="2024-02" db="EMBL/GenBank/DDBJ databases">
        <authorList>
            <person name="Daric V."/>
            <person name="Darras S."/>
        </authorList>
    </citation>
    <scope>NUCLEOTIDE SEQUENCE [LARGE SCALE GENOMIC DNA]</scope>
</reference>
<name>A0ABP0FZG7_CLALP</name>
<organism evidence="1 2">
    <name type="scientific">Clavelina lepadiformis</name>
    <name type="common">Light-bulb sea squirt</name>
    <name type="synonym">Ascidia lepadiformis</name>
    <dbReference type="NCBI Taxonomy" id="159417"/>
    <lineage>
        <taxon>Eukaryota</taxon>
        <taxon>Metazoa</taxon>
        <taxon>Chordata</taxon>
        <taxon>Tunicata</taxon>
        <taxon>Ascidiacea</taxon>
        <taxon>Aplousobranchia</taxon>
        <taxon>Clavelinidae</taxon>
        <taxon>Clavelina</taxon>
    </lineage>
</organism>
<comment type="caution">
    <text evidence="1">The sequence shown here is derived from an EMBL/GenBank/DDBJ whole genome shotgun (WGS) entry which is preliminary data.</text>
</comment>
<proteinExistence type="predicted"/>
<keyword evidence="2" id="KW-1185">Reference proteome</keyword>
<dbReference type="Proteomes" id="UP001642483">
    <property type="component" value="Unassembled WGS sequence"/>
</dbReference>
<protein>
    <submittedName>
        <fullName evidence="1">Uncharacterized protein</fullName>
    </submittedName>
</protein>
<sequence>MPCLRFTMLAFHKNNHCTFSMAVSTGYESGTIRPVLEVLRMFYDTIIPYNSSNPRSIKSASYEFIGPGQKGRAKSYLFHRLICTNAFHVALVEKMAGIGWSWLGPNEYVYNSTTKICKTTWTFKTYVYKLKKNNA</sequence>
<gene>
    <name evidence="1" type="ORF">CVLEPA_LOCUS15158</name>
</gene>
<accession>A0ABP0FZG7</accession>
<dbReference type="EMBL" id="CAWYQH010000097">
    <property type="protein sequence ID" value="CAK8684162.1"/>
    <property type="molecule type" value="Genomic_DNA"/>
</dbReference>
<evidence type="ECO:0000313" key="2">
    <source>
        <dbReference type="Proteomes" id="UP001642483"/>
    </source>
</evidence>
<evidence type="ECO:0000313" key="1">
    <source>
        <dbReference type="EMBL" id="CAK8684162.1"/>
    </source>
</evidence>